<dbReference type="Gene3D" id="3.90.70.10">
    <property type="entry name" value="Cysteine proteinases"/>
    <property type="match status" value="1"/>
</dbReference>
<dbReference type="InterPro" id="IPR050185">
    <property type="entry name" value="Ub_carboxyl-term_hydrolase"/>
</dbReference>
<evidence type="ECO:0000313" key="2">
    <source>
        <dbReference type="EMBL" id="QQP31455.1"/>
    </source>
</evidence>
<dbReference type="Proteomes" id="UP000595437">
    <property type="component" value="Chromosome 21"/>
</dbReference>
<evidence type="ECO:0000259" key="1">
    <source>
        <dbReference type="PROSITE" id="PS50235"/>
    </source>
</evidence>
<accession>A0A7T8JS91</accession>
<name>A0A7T8JS91_CALRO</name>
<dbReference type="PANTHER" id="PTHR21646:SF35">
    <property type="match status" value="1"/>
</dbReference>
<proteinExistence type="predicted"/>
<protein>
    <submittedName>
        <fullName evidence="2">LOC100877443</fullName>
    </submittedName>
</protein>
<dbReference type="AlphaFoldDB" id="A0A7T8JS91"/>
<reference evidence="3" key="1">
    <citation type="submission" date="2021-01" db="EMBL/GenBank/DDBJ databases">
        <title>Caligus Genome Assembly.</title>
        <authorList>
            <person name="Gallardo-Escarate C."/>
        </authorList>
    </citation>
    <scope>NUCLEOTIDE SEQUENCE [LARGE SCALE GENOMIC DNA]</scope>
</reference>
<dbReference type="PANTHER" id="PTHR21646">
    <property type="entry name" value="UBIQUITIN CARBOXYL-TERMINAL HYDROLASE"/>
    <property type="match status" value="1"/>
</dbReference>
<dbReference type="SUPFAM" id="SSF54001">
    <property type="entry name" value="Cysteine proteinases"/>
    <property type="match status" value="1"/>
</dbReference>
<organism evidence="2 3">
    <name type="scientific">Caligus rogercresseyi</name>
    <name type="common">Sea louse</name>
    <dbReference type="NCBI Taxonomy" id="217165"/>
    <lineage>
        <taxon>Eukaryota</taxon>
        <taxon>Metazoa</taxon>
        <taxon>Ecdysozoa</taxon>
        <taxon>Arthropoda</taxon>
        <taxon>Crustacea</taxon>
        <taxon>Multicrustacea</taxon>
        <taxon>Hexanauplia</taxon>
        <taxon>Copepoda</taxon>
        <taxon>Siphonostomatoida</taxon>
        <taxon>Caligidae</taxon>
        <taxon>Caligus</taxon>
    </lineage>
</organism>
<dbReference type="PROSITE" id="PS50235">
    <property type="entry name" value="USP_3"/>
    <property type="match status" value="1"/>
</dbReference>
<keyword evidence="3" id="KW-1185">Reference proteome</keyword>
<dbReference type="OrthoDB" id="2248014at2759"/>
<feature type="non-terminal residue" evidence="2">
    <location>
        <position position="1"/>
    </location>
</feature>
<dbReference type="EMBL" id="CP045910">
    <property type="protein sequence ID" value="QQP31455.1"/>
    <property type="molecule type" value="Genomic_DNA"/>
</dbReference>
<dbReference type="InterPro" id="IPR038765">
    <property type="entry name" value="Papain-like_cys_pep_sf"/>
</dbReference>
<gene>
    <name evidence="2" type="ORF">FKW44_025064</name>
</gene>
<feature type="domain" description="USP" evidence="1">
    <location>
        <begin position="1"/>
        <end position="87"/>
    </location>
</feature>
<sequence length="87" mass="9991">PRTLGISFRGPAAPRVSSFLKHESLLEIPKAWDRLGLSECLSAFSEKEVLDENNPWFCSSCQKNQCATKTLTIWRAPDFLIIYLKRY</sequence>
<evidence type="ECO:0000313" key="3">
    <source>
        <dbReference type="Proteomes" id="UP000595437"/>
    </source>
</evidence>
<dbReference type="InterPro" id="IPR028889">
    <property type="entry name" value="USP"/>
</dbReference>